<evidence type="ECO:0000313" key="1">
    <source>
        <dbReference type="EMBL" id="KAK9512764.1"/>
    </source>
</evidence>
<gene>
    <name evidence="1" type="ORF">O3M35_001117</name>
</gene>
<comment type="caution">
    <text evidence="1">The sequence shown here is derived from an EMBL/GenBank/DDBJ whole genome shotgun (WGS) entry which is preliminary data.</text>
</comment>
<sequence>MICPQFSDHRKVLFNKLYKFLAAPFHYVAIIFSDIQEVLNLVHHFFLNYSV</sequence>
<name>A0AAW1DP76_9HEMI</name>
<evidence type="ECO:0000313" key="2">
    <source>
        <dbReference type="Proteomes" id="UP001461498"/>
    </source>
</evidence>
<accession>A0AAW1DP76</accession>
<keyword evidence="2" id="KW-1185">Reference proteome</keyword>
<proteinExistence type="predicted"/>
<dbReference type="Proteomes" id="UP001461498">
    <property type="component" value="Unassembled WGS sequence"/>
</dbReference>
<evidence type="ECO:0008006" key="3">
    <source>
        <dbReference type="Google" id="ProtNLM"/>
    </source>
</evidence>
<dbReference type="AlphaFoldDB" id="A0AAW1DP76"/>
<dbReference type="EMBL" id="JAPXFL010000001">
    <property type="protein sequence ID" value="KAK9512764.1"/>
    <property type="molecule type" value="Genomic_DNA"/>
</dbReference>
<organism evidence="1 2">
    <name type="scientific">Rhynocoris fuscipes</name>
    <dbReference type="NCBI Taxonomy" id="488301"/>
    <lineage>
        <taxon>Eukaryota</taxon>
        <taxon>Metazoa</taxon>
        <taxon>Ecdysozoa</taxon>
        <taxon>Arthropoda</taxon>
        <taxon>Hexapoda</taxon>
        <taxon>Insecta</taxon>
        <taxon>Pterygota</taxon>
        <taxon>Neoptera</taxon>
        <taxon>Paraneoptera</taxon>
        <taxon>Hemiptera</taxon>
        <taxon>Heteroptera</taxon>
        <taxon>Panheteroptera</taxon>
        <taxon>Cimicomorpha</taxon>
        <taxon>Reduviidae</taxon>
        <taxon>Harpactorinae</taxon>
        <taxon>Harpactorini</taxon>
        <taxon>Rhynocoris</taxon>
    </lineage>
</organism>
<protein>
    <recommendedName>
        <fullName evidence="3">Maturase K</fullName>
    </recommendedName>
</protein>
<reference evidence="1 2" key="1">
    <citation type="submission" date="2022-12" db="EMBL/GenBank/DDBJ databases">
        <title>Chromosome-level genome assembly of true bugs.</title>
        <authorList>
            <person name="Ma L."/>
            <person name="Li H."/>
        </authorList>
    </citation>
    <scope>NUCLEOTIDE SEQUENCE [LARGE SCALE GENOMIC DNA]</scope>
    <source>
        <strain evidence="1">Lab_2022b</strain>
    </source>
</reference>